<organism evidence="1 2">
    <name type="scientific">Leptospira santarosai serovar Shermani str. LT 821</name>
    <dbReference type="NCBI Taxonomy" id="758847"/>
    <lineage>
        <taxon>Bacteria</taxon>
        <taxon>Pseudomonadati</taxon>
        <taxon>Spirochaetota</taxon>
        <taxon>Spirochaetia</taxon>
        <taxon>Leptospirales</taxon>
        <taxon>Leptospiraceae</taxon>
        <taxon>Leptospira</taxon>
    </lineage>
</organism>
<name>A0A097EST4_9LEPT</name>
<dbReference type="AlphaFoldDB" id="A0A097EST4"/>
<protein>
    <submittedName>
        <fullName evidence="1">Uncharacterized protein</fullName>
    </submittedName>
</protein>
<reference evidence="1 2" key="1">
    <citation type="journal article" date="2012" name="Gene">
        <title>Sequence of Leptospira santarosai serovar Shermani genome and prediction of virulence-associated genes.</title>
        <authorList>
            <person name="Chou L.F."/>
            <person name="Chen Y.T."/>
            <person name="Lu C.W."/>
            <person name="Ko Y.C."/>
            <person name="Tang C.Y."/>
            <person name="Pan M.J."/>
            <person name="Tian Y.C."/>
            <person name="Chiu C.H."/>
            <person name="Hung C.C."/>
            <person name="Yang C.W."/>
        </authorList>
    </citation>
    <scope>NUCLEOTIDE SEQUENCE [LARGE SCALE GENOMIC DNA]</scope>
    <source>
        <strain evidence="1">LT 821</strain>
    </source>
</reference>
<accession>A0A097EST4</accession>
<dbReference type="Proteomes" id="UP000035800">
    <property type="component" value="Chromosome I"/>
</dbReference>
<reference evidence="1 2" key="2">
    <citation type="journal article" date="2014" name="Emerg. Microbes Infect.">
        <title>Potential impact on kidney infection: a whole-genome analysis of Leptospira santarosai serovar Shermani.</title>
        <authorList>
            <person name="Chou L.F."/>
            <person name="Chen T.W."/>
            <person name="Ko Y.C."/>
            <person name="Pan M.J."/>
            <person name="Tian Y.C."/>
            <person name="Chiu C.H."/>
            <person name="Tang P."/>
            <person name="Hung C.C."/>
            <person name="Yang C.W."/>
        </authorList>
    </citation>
    <scope>NUCLEOTIDE SEQUENCE</scope>
    <source>
        <strain evidence="1 2">LT 821</strain>
    </source>
</reference>
<dbReference type="EMBL" id="CP006694">
    <property type="protein sequence ID" value="AIT10994.1"/>
    <property type="molecule type" value="Genomic_DNA"/>
</dbReference>
<evidence type="ECO:0000313" key="2">
    <source>
        <dbReference type="Proteomes" id="UP000035800"/>
    </source>
</evidence>
<evidence type="ECO:0000313" key="1">
    <source>
        <dbReference type="EMBL" id="AIT10994.1"/>
    </source>
</evidence>
<proteinExistence type="predicted"/>
<dbReference type="KEGG" id="lst:LSS_22430"/>
<gene>
    <name evidence="1" type="ORF">LSS_22430</name>
</gene>
<sequence length="93" mass="10813">MVDPIFHQNFKGEKNRETRRNTMLRSTQAYFSNPTLDPESPIVCRSLVRSSGFRRFRSLPVKKQWFYYEIPFDDYSCGFSSGLKPDSLPLLGG</sequence>
<dbReference type="STRING" id="758847.LSS_22430"/>